<evidence type="ECO:0000256" key="5">
    <source>
        <dbReference type="ARBA" id="ARBA00023136"/>
    </source>
</evidence>
<dbReference type="InterPro" id="IPR008063">
    <property type="entry name" value="Fas_rcpt"/>
</dbReference>
<dbReference type="PANTHER" id="PTHR46330">
    <property type="entry name" value="TUMOR NECROSIS FACTOR RECEPTOR SUPERFAMILY MEMBER 10B"/>
    <property type="match status" value="1"/>
</dbReference>
<comment type="subcellular location">
    <subcellularLocation>
        <location evidence="1">Membrane</location>
    </subcellularLocation>
</comment>
<dbReference type="AlphaFoldDB" id="A0A7K6EAF5"/>
<dbReference type="Pfam" id="PF00020">
    <property type="entry name" value="TNFR_c6"/>
    <property type="match status" value="1"/>
</dbReference>
<gene>
    <name evidence="11" type="primary">Tnfrsf22</name>
    <name evidence="11" type="ORF">GRAPIC_R12335</name>
</gene>
<dbReference type="PANTHER" id="PTHR46330:SF16">
    <property type="entry name" value="TUMOR NECROSIS FACTOR RECEPTOR SUPERFAMILY MEMBER 22"/>
    <property type="match status" value="1"/>
</dbReference>
<feature type="domain" description="TNFR-Cys" evidence="10">
    <location>
        <begin position="21"/>
        <end position="62"/>
    </location>
</feature>
<dbReference type="GO" id="GO:0004888">
    <property type="term" value="F:transmembrane signaling receptor activity"/>
    <property type="evidence" value="ECO:0007669"/>
    <property type="project" value="InterPro"/>
</dbReference>
<dbReference type="InterPro" id="IPR001368">
    <property type="entry name" value="TNFR/NGFR_Cys_rich_reg"/>
</dbReference>
<keyword evidence="6 9" id="KW-1015">Disulfide bond</keyword>
<evidence type="ECO:0000256" key="4">
    <source>
        <dbReference type="ARBA" id="ARBA00022737"/>
    </source>
</evidence>
<comment type="caution">
    <text evidence="9">Lacks conserved residue(s) required for the propagation of feature annotation.</text>
</comment>
<evidence type="ECO:0000256" key="6">
    <source>
        <dbReference type="ARBA" id="ARBA00023157"/>
    </source>
</evidence>
<evidence type="ECO:0000259" key="10">
    <source>
        <dbReference type="PROSITE" id="PS50050"/>
    </source>
</evidence>
<dbReference type="PRINTS" id="PR01680">
    <property type="entry name" value="TNFACTORR6"/>
</dbReference>
<dbReference type="PROSITE" id="PS50050">
    <property type="entry name" value="TNFR_NGFR_2"/>
    <property type="match status" value="1"/>
</dbReference>
<feature type="disulfide bond" evidence="9">
    <location>
        <begin position="41"/>
        <end position="54"/>
    </location>
</feature>
<evidence type="ECO:0000256" key="7">
    <source>
        <dbReference type="ARBA" id="ARBA00023170"/>
    </source>
</evidence>
<dbReference type="GO" id="GO:0009986">
    <property type="term" value="C:cell surface"/>
    <property type="evidence" value="ECO:0007669"/>
    <property type="project" value="TreeGrafter"/>
</dbReference>
<keyword evidence="7" id="KW-0675">Receptor</keyword>
<evidence type="ECO:0000256" key="2">
    <source>
        <dbReference type="ARBA" id="ARBA00022703"/>
    </source>
</evidence>
<dbReference type="Gene3D" id="2.10.50.10">
    <property type="entry name" value="Tumor Necrosis Factor Receptor, subunit A, domain 2"/>
    <property type="match status" value="2"/>
</dbReference>
<keyword evidence="5" id="KW-0472">Membrane</keyword>
<evidence type="ECO:0000256" key="9">
    <source>
        <dbReference type="PROSITE-ProRule" id="PRU00206"/>
    </source>
</evidence>
<keyword evidence="8" id="KW-0325">Glycoprotein</keyword>
<organism evidence="11 12">
    <name type="scientific">Grantiella picta</name>
    <dbReference type="NCBI Taxonomy" id="266360"/>
    <lineage>
        <taxon>Eukaryota</taxon>
        <taxon>Metazoa</taxon>
        <taxon>Chordata</taxon>
        <taxon>Craniata</taxon>
        <taxon>Vertebrata</taxon>
        <taxon>Euteleostomi</taxon>
        <taxon>Archelosauria</taxon>
        <taxon>Archosauria</taxon>
        <taxon>Dinosauria</taxon>
        <taxon>Saurischia</taxon>
        <taxon>Theropoda</taxon>
        <taxon>Coelurosauria</taxon>
        <taxon>Aves</taxon>
        <taxon>Neognathae</taxon>
        <taxon>Neoaves</taxon>
        <taxon>Telluraves</taxon>
        <taxon>Australaves</taxon>
        <taxon>Passeriformes</taxon>
        <taxon>Meliphagoidea</taxon>
        <taxon>Meliphagidae</taxon>
        <taxon>Grantiella</taxon>
    </lineage>
</organism>
<dbReference type="FunFam" id="2.10.50.10:FF:000004">
    <property type="entry name" value="Tumor necrosis factor receptor superfamily member 6"/>
    <property type="match status" value="1"/>
</dbReference>
<dbReference type="EMBL" id="VZRM01003891">
    <property type="protein sequence ID" value="NWV36074.1"/>
    <property type="molecule type" value="Genomic_DNA"/>
</dbReference>
<feature type="repeat" description="TNFR-Cys" evidence="9">
    <location>
        <begin position="21"/>
        <end position="62"/>
    </location>
</feature>
<dbReference type="Proteomes" id="UP000575029">
    <property type="component" value="Unassembled WGS sequence"/>
</dbReference>
<sequence length="83" mass="9217">STGTFVAAHCSVSHSRGICEPCNEGKDYTAHDNGLEACLPCRQCKEDQKMVRPCTVTQNAECQCKEEYSCADKDCEICQRHSQ</sequence>
<keyword evidence="4" id="KW-0677">Repeat</keyword>
<dbReference type="GO" id="GO:0005886">
    <property type="term" value="C:plasma membrane"/>
    <property type="evidence" value="ECO:0007669"/>
    <property type="project" value="TreeGrafter"/>
</dbReference>
<keyword evidence="2" id="KW-0053">Apoptosis</keyword>
<name>A0A7K6EAF5_9PASS</name>
<comment type="caution">
    <text evidence="11">The sequence shown here is derived from an EMBL/GenBank/DDBJ whole genome shotgun (WGS) entry which is preliminary data.</text>
</comment>
<evidence type="ECO:0000313" key="11">
    <source>
        <dbReference type="EMBL" id="NWV36074.1"/>
    </source>
</evidence>
<keyword evidence="3" id="KW-0732">Signal</keyword>
<feature type="disulfide bond" evidence="9">
    <location>
        <begin position="44"/>
        <end position="62"/>
    </location>
</feature>
<feature type="non-terminal residue" evidence="11">
    <location>
        <position position="1"/>
    </location>
</feature>
<dbReference type="SUPFAM" id="SSF57586">
    <property type="entry name" value="TNF receptor-like"/>
    <property type="match status" value="2"/>
</dbReference>
<reference evidence="11 12" key="1">
    <citation type="submission" date="2019-09" db="EMBL/GenBank/DDBJ databases">
        <title>Bird 10,000 Genomes (B10K) Project - Family phase.</title>
        <authorList>
            <person name="Zhang G."/>
        </authorList>
    </citation>
    <scope>NUCLEOTIDE SEQUENCE [LARGE SCALE GENOMIC DNA]</scope>
    <source>
        <strain evidence="11">B10K-DU-029-50</strain>
        <tissue evidence="11">Heart</tissue>
    </source>
</reference>
<protein>
    <submittedName>
        <fullName evidence="11">TNR22 factor</fullName>
    </submittedName>
</protein>
<evidence type="ECO:0000256" key="8">
    <source>
        <dbReference type="ARBA" id="ARBA00023180"/>
    </source>
</evidence>
<dbReference type="GO" id="GO:0036462">
    <property type="term" value="P:TRAIL-activated apoptotic signaling pathway"/>
    <property type="evidence" value="ECO:0007669"/>
    <property type="project" value="TreeGrafter"/>
</dbReference>
<evidence type="ECO:0000256" key="1">
    <source>
        <dbReference type="ARBA" id="ARBA00004370"/>
    </source>
</evidence>
<dbReference type="GO" id="GO:0043065">
    <property type="term" value="P:positive regulation of apoptotic process"/>
    <property type="evidence" value="ECO:0007669"/>
    <property type="project" value="TreeGrafter"/>
</dbReference>
<evidence type="ECO:0000256" key="3">
    <source>
        <dbReference type="ARBA" id="ARBA00022729"/>
    </source>
</evidence>
<accession>A0A7K6EAF5</accession>
<keyword evidence="12" id="KW-1185">Reference proteome</keyword>
<dbReference type="InterPro" id="IPR052491">
    <property type="entry name" value="TNFRSF10"/>
</dbReference>
<evidence type="ECO:0000313" key="12">
    <source>
        <dbReference type="Proteomes" id="UP000575029"/>
    </source>
</evidence>
<proteinExistence type="predicted"/>
<dbReference type="GO" id="GO:0006955">
    <property type="term" value="P:immune response"/>
    <property type="evidence" value="ECO:0007669"/>
    <property type="project" value="InterPro"/>
</dbReference>
<dbReference type="SMART" id="SM00208">
    <property type="entry name" value="TNFR"/>
    <property type="match status" value="1"/>
</dbReference>
<feature type="non-terminal residue" evidence="11">
    <location>
        <position position="83"/>
    </location>
</feature>